<accession>A0ABP3RY03</accession>
<gene>
    <name evidence="3" type="ORF">GCM10009422_14980</name>
</gene>
<comment type="caution">
    <text evidence="3">The sequence shown here is derived from an EMBL/GenBank/DDBJ whole genome shotgun (WGS) entry which is preliminary data.</text>
</comment>
<feature type="transmembrane region" description="Helical" evidence="2">
    <location>
        <begin position="15"/>
        <end position="36"/>
    </location>
</feature>
<keyword evidence="2" id="KW-0472">Membrane</keyword>
<protein>
    <recommendedName>
        <fullName evidence="5">Energy transducer TonB</fullName>
    </recommendedName>
</protein>
<proteinExistence type="predicted"/>
<dbReference type="EMBL" id="BAAAGA010000003">
    <property type="protein sequence ID" value="GAA0620366.1"/>
    <property type="molecule type" value="Genomic_DNA"/>
</dbReference>
<evidence type="ECO:0000313" key="4">
    <source>
        <dbReference type="Proteomes" id="UP001501352"/>
    </source>
</evidence>
<keyword evidence="2" id="KW-0812">Transmembrane</keyword>
<dbReference type="Proteomes" id="UP001501352">
    <property type="component" value="Unassembled WGS sequence"/>
</dbReference>
<dbReference type="RefSeq" id="WP_343792312.1">
    <property type="nucleotide sequence ID" value="NZ_BAAAGA010000003.1"/>
</dbReference>
<organism evidence="3 4">
    <name type="scientific">Brevundimonas kwangchunensis</name>
    <dbReference type="NCBI Taxonomy" id="322163"/>
    <lineage>
        <taxon>Bacteria</taxon>
        <taxon>Pseudomonadati</taxon>
        <taxon>Pseudomonadota</taxon>
        <taxon>Alphaproteobacteria</taxon>
        <taxon>Caulobacterales</taxon>
        <taxon>Caulobacteraceae</taxon>
        <taxon>Brevundimonas</taxon>
    </lineage>
</organism>
<evidence type="ECO:0000313" key="3">
    <source>
        <dbReference type="EMBL" id="GAA0620366.1"/>
    </source>
</evidence>
<evidence type="ECO:0000256" key="2">
    <source>
        <dbReference type="SAM" id="Phobius"/>
    </source>
</evidence>
<reference evidence="4" key="1">
    <citation type="journal article" date="2019" name="Int. J. Syst. Evol. Microbiol.">
        <title>The Global Catalogue of Microorganisms (GCM) 10K type strain sequencing project: providing services to taxonomists for standard genome sequencing and annotation.</title>
        <authorList>
            <consortium name="The Broad Institute Genomics Platform"/>
            <consortium name="The Broad Institute Genome Sequencing Center for Infectious Disease"/>
            <person name="Wu L."/>
            <person name="Ma J."/>
        </authorList>
    </citation>
    <scope>NUCLEOTIDE SEQUENCE [LARGE SCALE GENOMIC DNA]</scope>
    <source>
        <strain evidence="4">JCM 12928</strain>
    </source>
</reference>
<evidence type="ECO:0008006" key="5">
    <source>
        <dbReference type="Google" id="ProtNLM"/>
    </source>
</evidence>
<feature type="compositionally biased region" description="Basic and acidic residues" evidence="1">
    <location>
        <begin position="154"/>
        <end position="163"/>
    </location>
</feature>
<feature type="region of interest" description="Disordered" evidence="1">
    <location>
        <begin position="67"/>
        <end position="101"/>
    </location>
</feature>
<name>A0ABP3RY03_9CAUL</name>
<keyword evidence="4" id="KW-1185">Reference proteome</keyword>
<evidence type="ECO:0000256" key="1">
    <source>
        <dbReference type="SAM" id="MobiDB-lite"/>
    </source>
</evidence>
<keyword evidence="2" id="KW-1133">Transmembrane helix</keyword>
<feature type="compositionally biased region" description="Basic and acidic residues" evidence="1">
    <location>
        <begin position="174"/>
        <end position="199"/>
    </location>
</feature>
<sequence>MTIAGTISVAFRTRVPVILLSILLHLLILIPIGLAVPRLIRPLQPIEYQTIPLDLTPMPVVRSRRLAQTSTPSPGARTVGPSAIQPRIPQTLPAGSTAPTVPAEAPVIEERWRVRPLDPSAPGTPMGRVARIPCPAAPGDRLGQRVCLTGSAMHRPEMPEGHADPLPAGPSRSEQNREEGFERQRRANEAWRDYTRGEGEYPGLRSLFTER</sequence>
<feature type="region of interest" description="Disordered" evidence="1">
    <location>
        <begin position="154"/>
        <end position="211"/>
    </location>
</feature>